<dbReference type="PANTHER" id="PTHR46771">
    <property type="entry name" value="DETERIN"/>
    <property type="match status" value="1"/>
</dbReference>
<dbReference type="PANTHER" id="PTHR46771:SF5">
    <property type="entry name" value="DETERIN"/>
    <property type="match status" value="1"/>
</dbReference>
<name>A0A1W0WSJ1_HYPEX</name>
<sequence>MPAIPRSDAKENDGETSPQWVTEPSPSAATAAGKALNITAFEPSPAEEREIMQSNARRVETFTVKKWPGKLSKSSTTNPQRMAEIGWYCTGPKTAKCYACFKVLEGWVPEDNPKTEHEKHCTDCPLSTISITDTSVLTWRQMIKLDLAIEWRRKKLIAQREWDKVVMLHQQQSDELKGLLAKLQKDTPIHDVTGQESYL</sequence>
<dbReference type="PROSITE" id="PS50143">
    <property type="entry name" value="BIR_REPEAT_2"/>
    <property type="match status" value="1"/>
</dbReference>
<dbReference type="Proteomes" id="UP000192578">
    <property type="component" value="Unassembled WGS sequence"/>
</dbReference>
<dbReference type="GO" id="GO:0046872">
    <property type="term" value="F:metal ion binding"/>
    <property type="evidence" value="ECO:0007669"/>
    <property type="project" value="UniProtKB-KW"/>
</dbReference>
<dbReference type="InterPro" id="IPR051190">
    <property type="entry name" value="Baculoviral_IAP"/>
</dbReference>
<proteinExistence type="predicted"/>
<protein>
    <submittedName>
        <fullName evidence="4">Uncharacterized protein</fullName>
    </submittedName>
</protein>
<feature type="compositionally biased region" description="Polar residues" evidence="3">
    <location>
        <begin position="15"/>
        <end position="28"/>
    </location>
</feature>
<accession>A0A1W0WSJ1</accession>
<dbReference type="SUPFAM" id="SSF57924">
    <property type="entry name" value="Inhibitor of apoptosis (IAP) repeat"/>
    <property type="match status" value="1"/>
</dbReference>
<dbReference type="Gene3D" id="1.10.1170.10">
    <property type="entry name" value="Inhibitor Of Apoptosis Protein (2mihbC-IAP-1), Chain A"/>
    <property type="match status" value="1"/>
</dbReference>
<keyword evidence="1" id="KW-0479">Metal-binding</keyword>
<dbReference type="SMART" id="SM00238">
    <property type="entry name" value="BIR"/>
    <property type="match status" value="1"/>
</dbReference>
<feature type="region of interest" description="Disordered" evidence="3">
    <location>
        <begin position="1"/>
        <end position="31"/>
    </location>
</feature>
<reference evidence="5" key="1">
    <citation type="submission" date="2017-01" db="EMBL/GenBank/DDBJ databases">
        <title>Comparative genomics of anhydrobiosis in the tardigrade Hypsibius dujardini.</title>
        <authorList>
            <person name="Yoshida Y."/>
            <person name="Koutsovoulos G."/>
            <person name="Laetsch D."/>
            <person name="Stevens L."/>
            <person name="Kumar S."/>
            <person name="Horikawa D."/>
            <person name="Ishino K."/>
            <person name="Komine S."/>
            <person name="Tomita M."/>
            <person name="Blaxter M."/>
            <person name="Arakawa K."/>
        </authorList>
    </citation>
    <scope>NUCLEOTIDE SEQUENCE [LARGE SCALE GENOMIC DNA]</scope>
    <source>
        <strain evidence="5">Z151</strain>
    </source>
</reference>
<dbReference type="CDD" id="cd00022">
    <property type="entry name" value="BIR"/>
    <property type="match status" value="1"/>
</dbReference>
<keyword evidence="2" id="KW-0862">Zinc</keyword>
<dbReference type="AlphaFoldDB" id="A0A1W0WSJ1"/>
<dbReference type="EMBL" id="MTYJ01000052">
    <property type="protein sequence ID" value="OQV18169.1"/>
    <property type="molecule type" value="Genomic_DNA"/>
</dbReference>
<evidence type="ECO:0000313" key="5">
    <source>
        <dbReference type="Proteomes" id="UP000192578"/>
    </source>
</evidence>
<comment type="caution">
    <text evidence="4">The sequence shown here is derived from an EMBL/GenBank/DDBJ whole genome shotgun (WGS) entry which is preliminary data.</text>
</comment>
<gene>
    <name evidence="4" type="ORF">BV898_07758</name>
</gene>
<dbReference type="OrthoDB" id="2196114at2759"/>
<evidence type="ECO:0000256" key="2">
    <source>
        <dbReference type="ARBA" id="ARBA00022833"/>
    </source>
</evidence>
<dbReference type="Pfam" id="PF00653">
    <property type="entry name" value="BIR"/>
    <property type="match status" value="1"/>
</dbReference>
<keyword evidence="5" id="KW-1185">Reference proteome</keyword>
<organism evidence="4 5">
    <name type="scientific">Hypsibius exemplaris</name>
    <name type="common">Freshwater tardigrade</name>
    <dbReference type="NCBI Taxonomy" id="2072580"/>
    <lineage>
        <taxon>Eukaryota</taxon>
        <taxon>Metazoa</taxon>
        <taxon>Ecdysozoa</taxon>
        <taxon>Tardigrada</taxon>
        <taxon>Eutardigrada</taxon>
        <taxon>Parachela</taxon>
        <taxon>Hypsibioidea</taxon>
        <taxon>Hypsibiidae</taxon>
        <taxon>Hypsibius</taxon>
    </lineage>
</organism>
<evidence type="ECO:0000313" key="4">
    <source>
        <dbReference type="EMBL" id="OQV18169.1"/>
    </source>
</evidence>
<evidence type="ECO:0000256" key="1">
    <source>
        <dbReference type="ARBA" id="ARBA00022723"/>
    </source>
</evidence>
<dbReference type="InterPro" id="IPR001370">
    <property type="entry name" value="BIR_rpt"/>
</dbReference>
<evidence type="ECO:0000256" key="3">
    <source>
        <dbReference type="SAM" id="MobiDB-lite"/>
    </source>
</evidence>